<accession>A0ABX5IHA4</accession>
<dbReference type="RefSeq" id="WP_107391747.1">
    <property type="nucleotide sequence ID" value="NZ_JAHCOE010000001.1"/>
</dbReference>
<dbReference type="Proteomes" id="UP000242694">
    <property type="component" value="Unassembled WGS sequence"/>
</dbReference>
<sequence>MVDQFASITELMEHTQEGKDWEIATTNRDSNILVTAVHGGAIERGTSELAQLIAEEGSFNYYTFKAIRRNHNDALHVTSSHFDEPILHDMVKNSSSVLSIHGCNGKHSKVYIGGQDQRLGQRIEAQLRSLDVELEAAPAPINGMSNDNFVNQGQTAQGVQLELTVPLRKQFFNNGKYGLKDRENRENWSPFMHQFTACIVKAMISS</sequence>
<proteinExistence type="predicted"/>
<evidence type="ECO:0008006" key="3">
    <source>
        <dbReference type="Google" id="ProtNLM"/>
    </source>
</evidence>
<dbReference type="Pfam" id="PF05908">
    <property type="entry name" value="Gamma_PGA_hydro"/>
    <property type="match status" value="1"/>
</dbReference>
<keyword evidence="2" id="KW-1185">Reference proteome</keyword>
<gene>
    <name evidence="1" type="ORF">BU607_00210</name>
</gene>
<dbReference type="EMBL" id="PZDI01000001">
    <property type="protein sequence ID" value="PTH19844.1"/>
    <property type="molecule type" value="Genomic_DNA"/>
</dbReference>
<comment type="caution">
    <text evidence="1">The sequence shown here is derived from an EMBL/GenBank/DDBJ whole genome shotgun (WGS) entry which is preliminary data.</text>
</comment>
<organism evidence="1 2">
    <name type="scientific">Staphylococcus auricularis</name>
    <dbReference type="NCBI Taxonomy" id="29379"/>
    <lineage>
        <taxon>Bacteria</taxon>
        <taxon>Bacillati</taxon>
        <taxon>Bacillota</taxon>
        <taxon>Bacilli</taxon>
        <taxon>Bacillales</taxon>
        <taxon>Staphylococcaceae</taxon>
        <taxon>Staphylococcus</taxon>
    </lineage>
</organism>
<dbReference type="Gene3D" id="3.40.630.100">
    <property type="entry name" value="Poly-gamma-glutamate hydrolase, zinc-binding motif"/>
    <property type="match status" value="1"/>
</dbReference>
<protein>
    <recommendedName>
        <fullName evidence="3">Phage-related replication protein</fullName>
    </recommendedName>
</protein>
<name>A0ABX5IHA4_9STAP</name>
<reference evidence="1 2" key="1">
    <citation type="journal article" date="2016" name="Front. Microbiol.">
        <title>Comprehensive Phylogenetic Analysis of Bovine Non-aureus Staphylococci Species Based on Whole-Genome Sequencing.</title>
        <authorList>
            <person name="Naushad S."/>
            <person name="Barkema H.W."/>
            <person name="Luby C."/>
            <person name="Condas L.A."/>
            <person name="Nobrega D.B."/>
            <person name="Carson D.A."/>
            <person name="De Buck J."/>
        </authorList>
    </citation>
    <scope>NUCLEOTIDE SEQUENCE [LARGE SCALE GENOMIC DNA]</scope>
    <source>
        <strain evidence="1 2">SNUC 993</strain>
    </source>
</reference>
<dbReference type="InterPro" id="IPR008585">
    <property type="entry name" value="Gamma_PGA_hydro"/>
</dbReference>
<evidence type="ECO:0000313" key="2">
    <source>
        <dbReference type="Proteomes" id="UP000242694"/>
    </source>
</evidence>
<evidence type="ECO:0000313" key="1">
    <source>
        <dbReference type="EMBL" id="PTH19844.1"/>
    </source>
</evidence>
<dbReference type="InterPro" id="IPR038128">
    <property type="entry name" value="Gamma_PGA_hydro_sf"/>
</dbReference>